<evidence type="ECO:0000313" key="4">
    <source>
        <dbReference type="Proteomes" id="UP000244081"/>
    </source>
</evidence>
<gene>
    <name evidence="3" type="ORF">C8N35_104195</name>
</gene>
<dbReference type="InterPro" id="IPR008988">
    <property type="entry name" value="Transcriptional_repressor_C"/>
</dbReference>
<name>A0A2T5V9Z6_9HYPH</name>
<evidence type="ECO:0000256" key="1">
    <source>
        <dbReference type="ARBA" id="ARBA00023004"/>
    </source>
</evidence>
<sequence length="76" mass="8444">MTRLDELRVGDVARVTGYSDRTSSYRRRLLSMGLTPGSVVKVVRKAPLGDPIEIDLRGTSLSVRKDEARIVSIEID</sequence>
<protein>
    <submittedName>
        <fullName evidence="3">Ferrous iron transport protein A</fullName>
    </submittedName>
</protein>
<evidence type="ECO:0000313" key="3">
    <source>
        <dbReference type="EMBL" id="PTW60570.1"/>
    </source>
</evidence>
<reference evidence="3 4" key="1">
    <citation type="submission" date="2018-04" db="EMBL/GenBank/DDBJ databases">
        <title>Genomic Encyclopedia of Archaeal and Bacterial Type Strains, Phase II (KMG-II): from individual species to whole genera.</title>
        <authorList>
            <person name="Goeker M."/>
        </authorList>
    </citation>
    <scope>NUCLEOTIDE SEQUENCE [LARGE SCALE GENOMIC DNA]</scope>
    <source>
        <strain evidence="3 4">DSM 23382</strain>
    </source>
</reference>
<accession>A0A2T5V9Z6</accession>
<dbReference type="SUPFAM" id="SSF50037">
    <property type="entry name" value="C-terminal domain of transcriptional repressors"/>
    <property type="match status" value="1"/>
</dbReference>
<evidence type="ECO:0000259" key="2">
    <source>
        <dbReference type="SMART" id="SM00899"/>
    </source>
</evidence>
<dbReference type="PANTHER" id="PTHR42954">
    <property type="entry name" value="FE(2+) TRANSPORT PROTEIN A"/>
    <property type="match status" value="1"/>
</dbReference>
<dbReference type="SMART" id="SM00899">
    <property type="entry name" value="FeoA"/>
    <property type="match status" value="1"/>
</dbReference>
<dbReference type="Gene3D" id="2.30.30.90">
    <property type="match status" value="1"/>
</dbReference>
<dbReference type="EMBL" id="QAYG01000004">
    <property type="protein sequence ID" value="PTW60570.1"/>
    <property type="molecule type" value="Genomic_DNA"/>
</dbReference>
<dbReference type="AlphaFoldDB" id="A0A2T5V9Z6"/>
<feature type="domain" description="Ferrous iron transporter FeoA-like" evidence="2">
    <location>
        <begin position="2"/>
        <end position="75"/>
    </location>
</feature>
<comment type="caution">
    <text evidence="3">The sequence shown here is derived from an EMBL/GenBank/DDBJ whole genome shotgun (WGS) entry which is preliminary data.</text>
</comment>
<keyword evidence="4" id="KW-1185">Reference proteome</keyword>
<dbReference type="InterPro" id="IPR052713">
    <property type="entry name" value="FeoA"/>
</dbReference>
<dbReference type="InterPro" id="IPR038157">
    <property type="entry name" value="FeoA_core_dom"/>
</dbReference>
<dbReference type="Proteomes" id="UP000244081">
    <property type="component" value="Unassembled WGS sequence"/>
</dbReference>
<keyword evidence="1" id="KW-0408">Iron</keyword>
<dbReference type="GO" id="GO:0046914">
    <property type="term" value="F:transition metal ion binding"/>
    <property type="evidence" value="ECO:0007669"/>
    <property type="project" value="InterPro"/>
</dbReference>
<dbReference type="PANTHER" id="PTHR42954:SF2">
    <property type="entry name" value="FE(2+) TRANSPORT PROTEIN A"/>
    <property type="match status" value="1"/>
</dbReference>
<dbReference type="InterPro" id="IPR007167">
    <property type="entry name" value="Fe-transptr_FeoA-like"/>
</dbReference>
<dbReference type="Pfam" id="PF04023">
    <property type="entry name" value="FeoA"/>
    <property type="match status" value="1"/>
</dbReference>
<dbReference type="RefSeq" id="WP_107990172.1">
    <property type="nucleotide sequence ID" value="NZ_QAYG01000004.1"/>
</dbReference>
<organism evidence="3 4">
    <name type="scientific">Breoghania corrubedonensis</name>
    <dbReference type="NCBI Taxonomy" id="665038"/>
    <lineage>
        <taxon>Bacteria</taxon>
        <taxon>Pseudomonadati</taxon>
        <taxon>Pseudomonadota</taxon>
        <taxon>Alphaproteobacteria</taxon>
        <taxon>Hyphomicrobiales</taxon>
        <taxon>Stappiaceae</taxon>
        <taxon>Breoghania</taxon>
    </lineage>
</organism>
<proteinExistence type="predicted"/>
<dbReference type="OrthoDB" id="9811076at2"/>